<comment type="cofactor">
    <cofactor evidence="1">
        <name>a divalent metal cation</name>
        <dbReference type="ChEBI" id="CHEBI:60240"/>
    </cofactor>
</comment>
<dbReference type="AlphaFoldDB" id="A0AB94IXF3"/>
<dbReference type="GO" id="GO:0004521">
    <property type="term" value="F:RNA endonuclease activity"/>
    <property type="evidence" value="ECO:0007669"/>
    <property type="project" value="InterPro"/>
</dbReference>
<dbReference type="InterPro" id="IPR013527">
    <property type="entry name" value="YicC-like_N"/>
</dbReference>
<evidence type="ECO:0000256" key="3">
    <source>
        <dbReference type="ARBA" id="ARBA00022759"/>
    </source>
</evidence>
<dbReference type="GO" id="GO:0016787">
    <property type="term" value="F:hydrolase activity"/>
    <property type="evidence" value="ECO:0007669"/>
    <property type="project" value="UniProtKB-KW"/>
</dbReference>
<dbReference type="InterPro" id="IPR013551">
    <property type="entry name" value="YicC-like_C"/>
</dbReference>
<comment type="similarity">
    <text evidence="5">Belongs to the YicC/YloC family.</text>
</comment>
<reference evidence="9" key="1">
    <citation type="submission" date="2010-03" db="EMBL/GenBank/DDBJ databases">
        <title>The genome sequence of Synergistetes sp. SGP1.</title>
        <authorList>
            <consortium name="metaHIT consortium -- http://www.metahit.eu/"/>
            <person name="Pajon A."/>
            <person name="Turner K."/>
            <person name="Parkhill J."/>
            <person name="Wade W."/>
            <person name="Vartoukian S."/>
        </authorList>
    </citation>
    <scope>NUCLEOTIDE SEQUENCE [LARGE SCALE GENOMIC DNA]</scope>
    <source>
        <strain evidence="9">SGP1</strain>
    </source>
</reference>
<keyword evidence="9" id="KW-1185">Reference proteome</keyword>
<dbReference type="RefSeq" id="WP_015556564.1">
    <property type="nucleotide sequence ID" value="NC_021038.1"/>
</dbReference>
<dbReference type="EMBL" id="FP929056">
    <property type="protein sequence ID" value="CBL28417.1"/>
    <property type="molecule type" value="Genomic_DNA"/>
</dbReference>
<evidence type="ECO:0000256" key="4">
    <source>
        <dbReference type="ARBA" id="ARBA00022801"/>
    </source>
</evidence>
<dbReference type="PANTHER" id="PTHR30636:SF3">
    <property type="entry name" value="UPF0701 PROTEIN YICC"/>
    <property type="match status" value="1"/>
</dbReference>
<evidence type="ECO:0000256" key="1">
    <source>
        <dbReference type="ARBA" id="ARBA00001968"/>
    </source>
</evidence>
<reference evidence="8 9" key="2">
    <citation type="submission" date="2010-03" db="EMBL/GenBank/DDBJ databases">
        <authorList>
            <person name="Pajon A."/>
        </authorList>
    </citation>
    <scope>NUCLEOTIDE SEQUENCE [LARGE SCALE GENOMIC DNA]</scope>
    <source>
        <strain evidence="8 9">SGP1</strain>
    </source>
</reference>
<proteinExistence type="inferred from homology"/>
<evidence type="ECO:0000313" key="9">
    <source>
        <dbReference type="Proteomes" id="UP000008957"/>
    </source>
</evidence>
<dbReference type="Pfam" id="PF08340">
    <property type="entry name" value="YicC-like_C"/>
    <property type="match status" value="1"/>
</dbReference>
<protein>
    <recommendedName>
        <fullName evidence="10">TIGR00255 family protein</fullName>
    </recommendedName>
</protein>
<gene>
    <name evidence="8" type="ORF">SY1_13070</name>
</gene>
<evidence type="ECO:0008006" key="10">
    <source>
        <dbReference type="Google" id="ProtNLM"/>
    </source>
</evidence>
<evidence type="ECO:0000259" key="7">
    <source>
        <dbReference type="Pfam" id="PF08340"/>
    </source>
</evidence>
<dbReference type="Pfam" id="PF03755">
    <property type="entry name" value="YicC-like_N"/>
    <property type="match status" value="1"/>
</dbReference>
<keyword evidence="2" id="KW-0540">Nuclease</keyword>
<name>A0AB94IXF3_9BACT</name>
<keyword evidence="3" id="KW-0255">Endonuclease</keyword>
<accession>A0AB94IXF3</accession>
<evidence type="ECO:0000313" key="8">
    <source>
        <dbReference type="EMBL" id="CBL28417.1"/>
    </source>
</evidence>
<organism evidence="8 9">
    <name type="scientific">Fretibacterium fastidiosum</name>
    <dbReference type="NCBI Taxonomy" id="651822"/>
    <lineage>
        <taxon>Bacteria</taxon>
        <taxon>Thermotogati</taxon>
        <taxon>Synergistota</taxon>
        <taxon>Synergistia</taxon>
        <taxon>Synergistales</taxon>
        <taxon>Aminobacteriaceae</taxon>
        <taxon>Fretibacterium</taxon>
    </lineage>
</organism>
<keyword evidence="4" id="KW-0378">Hydrolase</keyword>
<feature type="domain" description="Endoribonuclease YicC-like C-terminal" evidence="7">
    <location>
        <begin position="175"/>
        <end position="294"/>
    </location>
</feature>
<dbReference type="InterPro" id="IPR005229">
    <property type="entry name" value="YicC/YloC-like"/>
</dbReference>
<sequence>MFLSMTGFGRASRDFPWGSVTFELTSVNHRYQDFSTRLPREFASMEWRFLSILRAGLNRGKVRLSAEVAWAPGVRTPTLDEEGLLQFFRRVQSLARGQGLTAPADLTPFLVLPGICELGGAAAAEVQEAPEVWDDLLRAALDSLMEMKRTEGEKMRSVVAGDLEAFEDIVRGLEERWRTAAAAALESLRARIERVAEHFELEVDEARVAQEISLLSDRWDVSEELARLAAHVERFQETMDGGGLAGRRLDFLIQEMNREVNTMGSKVADAEFRWGVVEAKSCLERIREQIQNVE</sequence>
<dbReference type="KEGG" id="sbr:SY1_13070"/>
<evidence type="ECO:0000256" key="2">
    <source>
        <dbReference type="ARBA" id="ARBA00022722"/>
    </source>
</evidence>
<evidence type="ECO:0000259" key="6">
    <source>
        <dbReference type="Pfam" id="PF03755"/>
    </source>
</evidence>
<dbReference type="Proteomes" id="UP000008957">
    <property type="component" value="Chromosome"/>
</dbReference>
<dbReference type="NCBIfam" id="TIGR00255">
    <property type="entry name" value="YicC/YloC family endoribonuclease"/>
    <property type="match status" value="1"/>
</dbReference>
<evidence type="ECO:0000256" key="5">
    <source>
        <dbReference type="ARBA" id="ARBA00035648"/>
    </source>
</evidence>
<dbReference type="PANTHER" id="PTHR30636">
    <property type="entry name" value="UPF0701 PROTEIN YICC"/>
    <property type="match status" value="1"/>
</dbReference>
<feature type="domain" description="Endoribonuclease YicC-like N-terminal" evidence="6">
    <location>
        <begin position="4"/>
        <end position="156"/>
    </location>
</feature>